<evidence type="ECO:0000256" key="13">
    <source>
        <dbReference type="HAMAP-Rule" id="MF_00203"/>
    </source>
</evidence>
<dbReference type="InterPro" id="IPR036876">
    <property type="entry name" value="UVR_dom_sf"/>
</dbReference>
<evidence type="ECO:0000259" key="16">
    <source>
        <dbReference type="PROSITE" id="PS50165"/>
    </source>
</evidence>
<dbReference type="EMBL" id="CYHH01000014">
    <property type="protein sequence ID" value="CUB07932.1"/>
    <property type="molecule type" value="Genomic_DNA"/>
</dbReference>
<evidence type="ECO:0000256" key="4">
    <source>
        <dbReference type="ARBA" id="ARBA00022769"/>
    </source>
</evidence>
<dbReference type="GO" id="GO:0009432">
    <property type="term" value="P:SOS response"/>
    <property type="evidence" value="ECO:0007669"/>
    <property type="project" value="UniProtKB-UniRule"/>
</dbReference>
<feature type="domain" description="UvrC family homology region profile" evidence="16">
    <location>
        <begin position="252"/>
        <end position="472"/>
    </location>
</feature>
<evidence type="ECO:0000256" key="3">
    <source>
        <dbReference type="ARBA" id="ARBA00022763"/>
    </source>
</evidence>
<dbReference type="InterPro" id="IPR010994">
    <property type="entry name" value="RuvA_2-like"/>
</dbReference>
<feature type="domain" description="UVR" evidence="14">
    <location>
        <begin position="201"/>
        <end position="236"/>
    </location>
</feature>
<evidence type="ECO:0000313" key="18">
    <source>
        <dbReference type="Proteomes" id="UP000182108"/>
    </source>
</evidence>
<dbReference type="SMART" id="SM00465">
    <property type="entry name" value="GIYc"/>
    <property type="match status" value="1"/>
</dbReference>
<evidence type="ECO:0000256" key="6">
    <source>
        <dbReference type="ARBA" id="ARBA00023204"/>
    </source>
</evidence>
<comment type="subcellular location">
    <subcellularLocation>
        <location evidence="1 13">Cytoplasm</location>
    </subcellularLocation>
</comment>
<dbReference type="SUPFAM" id="SSF46600">
    <property type="entry name" value="C-terminal UvrC-binding domain of UvrB"/>
    <property type="match status" value="1"/>
</dbReference>
<dbReference type="FunFam" id="3.30.420.340:FF:000001">
    <property type="entry name" value="UvrABC system protein C"/>
    <property type="match status" value="1"/>
</dbReference>
<dbReference type="PROSITE" id="PS50164">
    <property type="entry name" value="GIY_YIG"/>
    <property type="match status" value="1"/>
</dbReference>
<dbReference type="Gene3D" id="3.30.420.340">
    <property type="entry name" value="UvrC, RNAse H endonuclease domain"/>
    <property type="match status" value="1"/>
</dbReference>
<evidence type="ECO:0000259" key="15">
    <source>
        <dbReference type="PROSITE" id="PS50164"/>
    </source>
</evidence>
<dbReference type="GO" id="GO:0005737">
    <property type="term" value="C:cytoplasm"/>
    <property type="evidence" value="ECO:0007669"/>
    <property type="project" value="UniProtKB-SubCell"/>
</dbReference>
<dbReference type="Gene3D" id="1.10.150.20">
    <property type="entry name" value="5' to 3' exonuclease, C-terminal subdomain"/>
    <property type="match status" value="1"/>
</dbReference>
<dbReference type="Pfam" id="PF22920">
    <property type="entry name" value="UvrC_RNaseH"/>
    <property type="match status" value="1"/>
</dbReference>
<reference evidence="18" key="1">
    <citation type="submission" date="2015-08" db="EMBL/GenBank/DDBJ databases">
        <authorList>
            <person name="Babu N.S."/>
            <person name="Beckwith C.J."/>
            <person name="Beseler K.G."/>
            <person name="Brison A."/>
            <person name="Carone J.V."/>
            <person name="Caskin T.P."/>
            <person name="Diamond M."/>
            <person name="Durham M.E."/>
            <person name="Foxe J.M."/>
            <person name="Go M."/>
            <person name="Henderson B.A."/>
            <person name="Jones I.B."/>
            <person name="McGettigan J.A."/>
            <person name="Micheletti S.J."/>
            <person name="Nasrallah M.E."/>
            <person name="Ortiz D."/>
            <person name="Piller C.R."/>
            <person name="Privatt S.R."/>
            <person name="Schneider S.L."/>
            <person name="Sharp S."/>
            <person name="Smith T.C."/>
            <person name="Stanton J.D."/>
            <person name="Ullery H.E."/>
            <person name="Wilson R.J."/>
            <person name="Serrano M.G."/>
            <person name="Buck G."/>
            <person name="Lee V."/>
            <person name="Wang Y."/>
            <person name="Carvalho R."/>
            <person name="Voegtly L."/>
            <person name="Shi R."/>
            <person name="Duckworth R."/>
            <person name="Johnson A."/>
            <person name="Loviza R."/>
            <person name="Walstead R."/>
            <person name="Shah Z."/>
            <person name="Kiflezghi M."/>
            <person name="Wade K."/>
            <person name="Ball S.L."/>
            <person name="Bradley K.W."/>
            <person name="Asai D.J."/>
            <person name="Bowman C.A."/>
            <person name="Russell D.A."/>
            <person name="Pope W.H."/>
            <person name="Jacobs-Sera D."/>
            <person name="Hendrix R.W."/>
            <person name="Hatfull G.F."/>
        </authorList>
    </citation>
    <scope>NUCLEOTIDE SEQUENCE [LARGE SCALE GENOMIC DNA]</scope>
    <source>
        <strain evidence="18">JCM 19170</strain>
    </source>
</reference>
<comment type="function">
    <text evidence="8 13">The UvrABC repair system catalyzes the recognition and processing of DNA lesions. UvrC both incises the 5' and 3' sides of the lesion. The N-terminal half is responsible for the 3' incision and the C-terminal half is responsible for the 5' incision.</text>
</comment>
<dbReference type="InterPro" id="IPR038476">
    <property type="entry name" value="UvrC_RNase_H_dom_sf"/>
</dbReference>
<keyword evidence="3 13" id="KW-0227">DNA damage</keyword>
<evidence type="ECO:0000256" key="8">
    <source>
        <dbReference type="ARBA" id="ARBA00059452"/>
    </source>
</evidence>
<evidence type="ECO:0000256" key="7">
    <source>
        <dbReference type="ARBA" id="ARBA00023236"/>
    </source>
</evidence>
<dbReference type="Pfam" id="PF14520">
    <property type="entry name" value="HHH_5"/>
    <property type="match status" value="1"/>
</dbReference>
<evidence type="ECO:0000256" key="2">
    <source>
        <dbReference type="ARBA" id="ARBA00022490"/>
    </source>
</evidence>
<dbReference type="InterPro" id="IPR000305">
    <property type="entry name" value="GIY-YIG_endonuc"/>
</dbReference>
<dbReference type="CDD" id="cd10434">
    <property type="entry name" value="GIY-YIG_UvrC_Cho"/>
    <property type="match status" value="1"/>
</dbReference>
<organism evidence="17 18">
    <name type="scientific">Tepidiphilus thermophilus</name>
    <dbReference type="NCBI Taxonomy" id="876478"/>
    <lineage>
        <taxon>Bacteria</taxon>
        <taxon>Pseudomonadati</taxon>
        <taxon>Pseudomonadota</taxon>
        <taxon>Hydrogenophilia</taxon>
        <taxon>Hydrogenophilales</taxon>
        <taxon>Hydrogenophilaceae</taxon>
        <taxon>Tepidiphilus</taxon>
    </lineage>
</organism>
<dbReference type="Pfam" id="PF08459">
    <property type="entry name" value="UvrC_RNaseH_dom"/>
    <property type="match status" value="1"/>
</dbReference>
<comment type="similarity">
    <text evidence="9 13">Belongs to the UvrC family.</text>
</comment>
<keyword evidence="4 13" id="KW-0228">DNA excision</keyword>
<dbReference type="InterPro" id="IPR050066">
    <property type="entry name" value="UvrABC_protein_C"/>
</dbReference>
<dbReference type="GO" id="GO:0003677">
    <property type="term" value="F:DNA binding"/>
    <property type="evidence" value="ECO:0007669"/>
    <property type="project" value="UniProtKB-UniRule"/>
</dbReference>
<dbReference type="InterPro" id="IPR004791">
    <property type="entry name" value="UvrC"/>
</dbReference>
<dbReference type="FunFam" id="1.10.150.20:FF:000005">
    <property type="entry name" value="UvrABC system protein C"/>
    <property type="match status" value="1"/>
</dbReference>
<evidence type="ECO:0000256" key="12">
    <source>
        <dbReference type="ARBA" id="ARBA00077138"/>
    </source>
</evidence>
<dbReference type="PROSITE" id="PS50165">
    <property type="entry name" value="UVRC"/>
    <property type="match status" value="1"/>
</dbReference>
<dbReference type="FunFam" id="3.40.1440.10:FF:000001">
    <property type="entry name" value="UvrABC system protein C"/>
    <property type="match status" value="1"/>
</dbReference>
<dbReference type="InterPro" id="IPR003583">
    <property type="entry name" value="Hlx-hairpin-Hlx_DNA-bd_motif"/>
</dbReference>
<dbReference type="HAMAP" id="MF_00203">
    <property type="entry name" value="UvrC"/>
    <property type="match status" value="1"/>
</dbReference>
<sequence>MKFDASAFLQTVPESPGVYRMIGADETVLYVGKAKNLRRRLASYFRARLPSPRIALMVRQIERVDISLVRSEAEALILENHLIKTLAPRYNILFRDDKSYPYIRLTGGDFPAIQTYRGALHKGERYFGPYPNGWAARESIQLVQKLFELRTCADSVFRNRSRPCLLHQIHRCTAPCVGKVSAEEYRQQVEMAARFLSGKSTEVIETLTVAMNAASERLDFEEAARLRDRLRALQSVLHQQAVDSRRDEDVDILVVLAHAGLVCVNLAMVRGGRHLGDRPLFPQQAEGAEPVDVLHAFLEQHYQDRPWPDRILTNLASPELAEFVEFLAERPIAVSAGRGATDRAWLEMAEANARVAIEARARGGERARTQLQELAAALDLPEPPRRIECFDISHTMGEATVASCVVWEGEGMNPSQYRRYHIEGITPGDDYAAMRQVLTRRYERVAEGEAPRPDLVLIDGGKGQLEVAARVLDELGLELPLVGVAKGEARKPGLETLVFADGRAPLQLPPSSPALHLIQIVRDEAHRFAITGHRARRAKARTGSRLEDIPGIGPKRRKALLAAFGGLDGVKEATVEDLCRVPGIDRQLAQTLYNALHGH</sequence>
<keyword evidence="2 13" id="KW-0963">Cytoplasm</keyword>
<feature type="domain" description="GIY-YIG" evidence="15">
    <location>
        <begin position="14"/>
        <end position="92"/>
    </location>
</feature>
<keyword evidence="5 13" id="KW-0267">Excision nuclease</keyword>
<evidence type="ECO:0000256" key="5">
    <source>
        <dbReference type="ARBA" id="ARBA00022881"/>
    </source>
</evidence>
<keyword evidence="6 13" id="KW-0234">DNA repair</keyword>
<evidence type="ECO:0000313" key="17">
    <source>
        <dbReference type="EMBL" id="CUB07932.1"/>
    </source>
</evidence>
<dbReference type="Pfam" id="PF02151">
    <property type="entry name" value="UVR"/>
    <property type="match status" value="1"/>
</dbReference>
<evidence type="ECO:0000256" key="1">
    <source>
        <dbReference type="ARBA" id="ARBA00004496"/>
    </source>
</evidence>
<dbReference type="AlphaFoldDB" id="A0A0K6IX69"/>
<evidence type="ECO:0000256" key="11">
    <source>
        <dbReference type="ARBA" id="ARBA00067419"/>
    </source>
</evidence>
<dbReference type="SUPFAM" id="SSF47781">
    <property type="entry name" value="RuvA domain 2-like"/>
    <property type="match status" value="1"/>
</dbReference>
<dbReference type="Gene3D" id="4.10.860.10">
    <property type="entry name" value="UVR domain"/>
    <property type="match status" value="1"/>
</dbReference>
<evidence type="ECO:0000256" key="10">
    <source>
        <dbReference type="ARBA" id="ARBA00062841"/>
    </source>
</evidence>
<keyword evidence="18" id="KW-1185">Reference proteome</keyword>
<evidence type="ECO:0000259" key="14">
    <source>
        <dbReference type="PROSITE" id="PS50151"/>
    </source>
</evidence>
<dbReference type="InterPro" id="IPR001943">
    <property type="entry name" value="UVR_dom"/>
</dbReference>
<dbReference type="InterPro" id="IPR001162">
    <property type="entry name" value="UvrC_RNase_H_dom"/>
</dbReference>
<dbReference type="SMART" id="SM00278">
    <property type="entry name" value="HhH1"/>
    <property type="match status" value="2"/>
</dbReference>
<proteinExistence type="inferred from homology"/>
<accession>A0A0K6IX69</accession>
<dbReference type="GO" id="GO:0009380">
    <property type="term" value="C:excinuclease repair complex"/>
    <property type="evidence" value="ECO:0007669"/>
    <property type="project" value="InterPro"/>
</dbReference>
<dbReference type="Proteomes" id="UP000182108">
    <property type="component" value="Unassembled WGS sequence"/>
</dbReference>
<dbReference type="OrthoDB" id="5287605at2"/>
<dbReference type="NCBIfam" id="NF001824">
    <property type="entry name" value="PRK00558.1-5"/>
    <property type="match status" value="1"/>
</dbReference>
<dbReference type="GO" id="GO:0006289">
    <property type="term" value="P:nucleotide-excision repair"/>
    <property type="evidence" value="ECO:0007669"/>
    <property type="project" value="UniProtKB-UniRule"/>
</dbReference>
<dbReference type="Pfam" id="PF01541">
    <property type="entry name" value="GIY-YIG"/>
    <property type="match status" value="1"/>
</dbReference>
<dbReference type="GO" id="GO:0009381">
    <property type="term" value="F:excinuclease ABC activity"/>
    <property type="evidence" value="ECO:0007669"/>
    <property type="project" value="UniProtKB-UniRule"/>
</dbReference>
<dbReference type="NCBIfam" id="TIGR00194">
    <property type="entry name" value="uvrC"/>
    <property type="match status" value="1"/>
</dbReference>
<protein>
    <recommendedName>
        <fullName evidence="11 13">UvrABC system protein C</fullName>
        <shortName evidence="13">Protein UvrC</shortName>
    </recommendedName>
    <alternativeName>
        <fullName evidence="12 13">Excinuclease ABC subunit C</fullName>
    </alternativeName>
</protein>
<comment type="subunit">
    <text evidence="10 13">Interacts with UvrB in an incision complex.</text>
</comment>
<dbReference type="Gene3D" id="3.40.1440.10">
    <property type="entry name" value="GIY-YIG endonuclease"/>
    <property type="match status" value="1"/>
</dbReference>
<dbReference type="PANTHER" id="PTHR30562:SF1">
    <property type="entry name" value="UVRABC SYSTEM PROTEIN C"/>
    <property type="match status" value="1"/>
</dbReference>
<gene>
    <name evidence="13" type="primary">uvrC</name>
    <name evidence="17" type="ORF">Ga0061068_11446</name>
</gene>
<dbReference type="PANTHER" id="PTHR30562">
    <property type="entry name" value="UVRC/OXIDOREDUCTASE"/>
    <property type="match status" value="1"/>
</dbReference>
<evidence type="ECO:0000256" key="9">
    <source>
        <dbReference type="ARBA" id="ARBA00061531"/>
    </source>
</evidence>
<dbReference type="PROSITE" id="PS50151">
    <property type="entry name" value="UVR"/>
    <property type="match status" value="1"/>
</dbReference>
<dbReference type="RefSeq" id="WP_055424181.1">
    <property type="nucleotide sequence ID" value="NZ_CYHH01000014.1"/>
</dbReference>
<dbReference type="InterPro" id="IPR035901">
    <property type="entry name" value="GIY-YIG_endonuc_sf"/>
</dbReference>
<name>A0A0K6IX69_9PROT</name>
<keyword evidence="7 13" id="KW-0742">SOS response</keyword>
<dbReference type="InterPro" id="IPR047296">
    <property type="entry name" value="GIY-YIG_UvrC_Cho"/>
</dbReference>
<dbReference type="SUPFAM" id="SSF82771">
    <property type="entry name" value="GIY-YIG endonuclease"/>
    <property type="match status" value="1"/>
</dbReference>